<evidence type="ECO:0000313" key="2">
    <source>
        <dbReference type="Proteomes" id="UP000319432"/>
    </source>
</evidence>
<keyword evidence="2" id="KW-1185">Reference proteome</keyword>
<sequence>MESIWNSDNPVIKMIVEQSAEVGIDQTIFYSKTTGFKYLEWWKAIVDKVSLDVLDAYITTDITGEYKTKVIPQMREIAIERRNYLVGQGASQ</sequence>
<accession>A0A518V346</accession>
<reference evidence="1 2" key="1">
    <citation type="submission" date="2018-11" db="EMBL/GenBank/DDBJ databases">
        <title>Phylogenetic determinants of toxin gene distribution in genomes of Brevibacillus laterosporus.</title>
        <authorList>
            <person name="Glare T.R."/>
            <person name="Durrant A."/>
            <person name="Berry C."/>
            <person name="Palma L."/>
            <person name="Ormskirk M."/>
            <person name="Cox M.O."/>
        </authorList>
    </citation>
    <scope>NUCLEOTIDE SEQUENCE [LARGE SCALE GENOMIC DNA]</scope>
    <source>
        <strain evidence="1 2">1821L</strain>
    </source>
</reference>
<dbReference type="Proteomes" id="UP000319432">
    <property type="component" value="Chromosome"/>
</dbReference>
<dbReference type="EMBL" id="CP033464">
    <property type="protein sequence ID" value="QDX91421.1"/>
    <property type="molecule type" value="Genomic_DNA"/>
</dbReference>
<evidence type="ECO:0000313" key="1">
    <source>
        <dbReference type="EMBL" id="QDX91421.1"/>
    </source>
</evidence>
<organism evidence="1 2">
    <name type="scientific">Brevibacillus laterosporus</name>
    <name type="common">Bacillus laterosporus</name>
    <dbReference type="NCBI Taxonomy" id="1465"/>
    <lineage>
        <taxon>Bacteria</taxon>
        <taxon>Bacillati</taxon>
        <taxon>Bacillota</taxon>
        <taxon>Bacilli</taxon>
        <taxon>Bacillales</taxon>
        <taxon>Paenibacillaceae</taxon>
        <taxon>Brevibacillus</taxon>
    </lineage>
</organism>
<gene>
    <name evidence="1" type="ORF">EEL30_02935</name>
</gene>
<proteinExistence type="predicted"/>
<name>A0A518V346_BRELA</name>
<protein>
    <submittedName>
        <fullName evidence="1">Uncharacterized protein</fullName>
    </submittedName>
</protein>
<dbReference type="AlphaFoldDB" id="A0A518V346"/>